<accession>A0A3P7E883</accession>
<keyword evidence="2" id="KW-1185">Reference proteome</keyword>
<dbReference type="EMBL" id="UYWW01003508">
    <property type="protein sequence ID" value="VDM12807.1"/>
    <property type="molecule type" value="Genomic_DNA"/>
</dbReference>
<evidence type="ECO:0000313" key="2">
    <source>
        <dbReference type="Proteomes" id="UP000270924"/>
    </source>
</evidence>
<proteinExistence type="predicted"/>
<organism evidence="1 2">
    <name type="scientific">Wuchereria bancrofti</name>
    <dbReference type="NCBI Taxonomy" id="6293"/>
    <lineage>
        <taxon>Eukaryota</taxon>
        <taxon>Metazoa</taxon>
        <taxon>Ecdysozoa</taxon>
        <taxon>Nematoda</taxon>
        <taxon>Chromadorea</taxon>
        <taxon>Rhabditida</taxon>
        <taxon>Spirurina</taxon>
        <taxon>Spiruromorpha</taxon>
        <taxon>Filarioidea</taxon>
        <taxon>Onchocercidae</taxon>
        <taxon>Wuchereria</taxon>
    </lineage>
</organism>
<reference evidence="1 2" key="1">
    <citation type="submission" date="2018-11" db="EMBL/GenBank/DDBJ databases">
        <authorList>
            <consortium name="Pathogen Informatics"/>
        </authorList>
    </citation>
    <scope>NUCLEOTIDE SEQUENCE [LARGE SCALE GENOMIC DNA]</scope>
</reference>
<name>A0A3P7E883_WUCBA</name>
<dbReference type="InParanoid" id="A0A3P7E883"/>
<dbReference type="AlphaFoldDB" id="A0A3P7E883"/>
<gene>
    <name evidence="1" type="ORF">WBA_LOCUS6193</name>
</gene>
<sequence length="129" mass="14685">MRLGNEDEFSGSKGFNYPSLSIKRCEFRRKEIQQVEKYNGKNNILAINGDVQATIKPTTVTTLNNNSRIKKKREEGKQHTKAVHLEMAKSLSAENFLHVLRRLVDHEISPKRQCESIPIGIQDCYGGGR</sequence>
<dbReference type="Proteomes" id="UP000270924">
    <property type="component" value="Unassembled WGS sequence"/>
</dbReference>
<evidence type="ECO:0000313" key="1">
    <source>
        <dbReference type="EMBL" id="VDM12807.1"/>
    </source>
</evidence>
<protein>
    <submittedName>
        <fullName evidence="1">Uncharacterized protein</fullName>
    </submittedName>
</protein>
<dbReference type="OrthoDB" id="8019190at2759"/>